<dbReference type="PANTHER" id="PTHR21166">
    <property type="entry name" value="CELL DIVISION CONTROL PROTEIN 24 OB DOMAIN-CONTAINING PROTEIN-RELATED"/>
    <property type="match status" value="1"/>
</dbReference>
<evidence type="ECO:0000313" key="6">
    <source>
        <dbReference type="Proteomes" id="UP000625711"/>
    </source>
</evidence>
<evidence type="ECO:0000256" key="2">
    <source>
        <dbReference type="ARBA" id="ARBA00023254"/>
    </source>
</evidence>
<accession>A0A834M8M9</accession>
<dbReference type="GO" id="GO:0008310">
    <property type="term" value="F:single-stranded DNA 3'-5' DNA exonuclease activity"/>
    <property type="evidence" value="ECO:0007669"/>
    <property type="project" value="TreeGrafter"/>
</dbReference>
<keyword evidence="6" id="KW-1185">Reference proteome</keyword>
<dbReference type="InterPro" id="IPR052469">
    <property type="entry name" value="MEIOB"/>
</dbReference>
<name>A0A834M8M9_RHYFE</name>
<sequence>MAGVNTCSTFCSGQKRVMDNNVTLQRVNLRNLDPNLNNVMIVAIIIAKQRPRVVETQENQRSVYRAVWNFTIRDSPQHYINATYWGNVDQILDISNKYDTGDVVEVLNPLILVRKVEDRSEQYHPMVTSPYKLSLNDRSGLVGHPDKAPYTRLLNYPTKPTTTFIPFQNIHTNGSNINSGDILGALRGLGQIRMINSRFDANQMMKSEKIQLREIELFDHTSPSLKVTLWDPDLIKRSNNWRPRTTLLFLTDVRIEWSVFVQAFVAKTTGRTVVTENPITSEAETLFWYAQTAPIEMFDIVAQVVASIPNNDLNDDVVTVRHLQARINDLLQSKTNGNKSFTVTMMAFVSHLDLDGLSQTLLKKCAHCKTIMEGNHCTNLACQDKDWRPPEITFDIQVMLSDHTGTLRNCRLSGGNAEDVLGCSAQEFAVTSDDDKCNLKWRYLLERCKVRLAIIFMVGSRPILSVLQMHRVSGEEVAKRLPMC</sequence>
<feature type="domain" description="MEIOB-like N-terminal" evidence="4">
    <location>
        <begin position="25"/>
        <end position="155"/>
    </location>
</feature>
<dbReference type="EMBL" id="JAACXV010014261">
    <property type="protein sequence ID" value="KAF7269069.1"/>
    <property type="molecule type" value="Genomic_DNA"/>
</dbReference>
<dbReference type="Gene3D" id="2.40.50.140">
    <property type="entry name" value="Nucleic acid-binding proteins"/>
    <property type="match status" value="3"/>
</dbReference>
<dbReference type="InterPro" id="IPR056880">
    <property type="entry name" value="OB_MEIOB_N"/>
</dbReference>
<dbReference type="SUPFAM" id="SSF50249">
    <property type="entry name" value="Nucleic acid-binding proteins"/>
    <property type="match status" value="3"/>
</dbReference>
<keyword evidence="1" id="KW-0238">DNA-binding</keyword>
<keyword evidence="2" id="KW-0469">Meiosis</keyword>
<dbReference type="GO" id="GO:0000712">
    <property type="term" value="P:resolution of meiotic recombination intermediates"/>
    <property type="evidence" value="ECO:0007669"/>
    <property type="project" value="TreeGrafter"/>
</dbReference>
<comment type="similarity">
    <text evidence="3">Belongs to the MEIOB family.</text>
</comment>
<reference evidence="5" key="1">
    <citation type="submission" date="2020-08" db="EMBL/GenBank/DDBJ databases">
        <title>Genome sequencing and assembly of the red palm weevil Rhynchophorus ferrugineus.</title>
        <authorList>
            <person name="Dias G.B."/>
            <person name="Bergman C.M."/>
            <person name="Manee M."/>
        </authorList>
    </citation>
    <scope>NUCLEOTIDE SEQUENCE</scope>
    <source>
        <strain evidence="5">AA-2017</strain>
        <tissue evidence="5">Whole larva</tissue>
    </source>
</reference>
<evidence type="ECO:0000256" key="1">
    <source>
        <dbReference type="ARBA" id="ARBA00023125"/>
    </source>
</evidence>
<evidence type="ECO:0000256" key="3">
    <source>
        <dbReference type="ARBA" id="ARBA00038329"/>
    </source>
</evidence>
<comment type="caution">
    <text evidence="5">The sequence shown here is derived from an EMBL/GenBank/DDBJ whole genome shotgun (WGS) entry which is preliminary data.</text>
</comment>
<dbReference type="OrthoDB" id="9937820at2759"/>
<dbReference type="GO" id="GO:0003697">
    <property type="term" value="F:single-stranded DNA binding"/>
    <property type="evidence" value="ECO:0007669"/>
    <property type="project" value="TreeGrafter"/>
</dbReference>
<protein>
    <recommendedName>
        <fullName evidence="4">MEIOB-like N-terminal domain-containing protein</fullName>
    </recommendedName>
</protein>
<dbReference type="AlphaFoldDB" id="A0A834M8M9"/>
<dbReference type="InterPro" id="IPR012340">
    <property type="entry name" value="NA-bd_OB-fold"/>
</dbReference>
<dbReference type="Proteomes" id="UP000625711">
    <property type="component" value="Unassembled WGS sequence"/>
</dbReference>
<evidence type="ECO:0000313" key="5">
    <source>
        <dbReference type="EMBL" id="KAF7269069.1"/>
    </source>
</evidence>
<organism evidence="5 6">
    <name type="scientific">Rhynchophorus ferrugineus</name>
    <name type="common">Red palm weevil</name>
    <name type="synonym">Curculio ferrugineus</name>
    <dbReference type="NCBI Taxonomy" id="354439"/>
    <lineage>
        <taxon>Eukaryota</taxon>
        <taxon>Metazoa</taxon>
        <taxon>Ecdysozoa</taxon>
        <taxon>Arthropoda</taxon>
        <taxon>Hexapoda</taxon>
        <taxon>Insecta</taxon>
        <taxon>Pterygota</taxon>
        <taxon>Neoptera</taxon>
        <taxon>Endopterygota</taxon>
        <taxon>Coleoptera</taxon>
        <taxon>Polyphaga</taxon>
        <taxon>Cucujiformia</taxon>
        <taxon>Curculionidae</taxon>
        <taxon>Dryophthorinae</taxon>
        <taxon>Rhynchophorus</taxon>
    </lineage>
</organism>
<gene>
    <name evidence="5" type="ORF">GWI33_017827</name>
</gene>
<evidence type="ECO:0000259" key="4">
    <source>
        <dbReference type="Pfam" id="PF24903"/>
    </source>
</evidence>
<dbReference type="PANTHER" id="PTHR21166:SF2">
    <property type="entry name" value="CELL DIVISION CONTROL PROTEIN 24 OB DOMAIN-CONTAINING PROTEIN-RELATED"/>
    <property type="match status" value="1"/>
</dbReference>
<dbReference type="Pfam" id="PF24903">
    <property type="entry name" value="OB_MEIOB_N"/>
    <property type="match status" value="1"/>
</dbReference>
<proteinExistence type="inferred from homology"/>